<dbReference type="EMBL" id="CP002287">
    <property type="protein sequence ID" value="ADP18806.1"/>
    <property type="molecule type" value="Genomic_DNA"/>
</dbReference>
<reference evidence="11 12" key="1">
    <citation type="journal article" date="2011" name="J. Bacteriol.">
        <title>Complete genome sequence of the haloaromatic acid-degrading bacterium Achromobacter xylosoxidans A8.</title>
        <authorList>
            <person name="Strnad H."/>
            <person name="Ridl J."/>
            <person name="Paces J."/>
            <person name="Kolar M."/>
            <person name="Vlcek C."/>
            <person name="Paces V."/>
        </authorList>
    </citation>
    <scope>NUCLEOTIDE SEQUENCE [LARGE SCALE GENOMIC DNA]</scope>
    <source>
        <strain evidence="11 12">A8</strain>
    </source>
</reference>
<sequence length="388" mass="41691">MTDQSLDCSSEALAWLESLIAWPTVSGSNSNLELLAQAESFLRKIGFAVRYTYSEDRKRANLFASLGGGAGGILLSGHTDVVPVAGQDWTRDPFRLTDEGERLYGRGTCDMKGFLACVLATVGRLGSGRLAQPVHIALTYDEEIGCVGVRGLLADLRQHGIQPSACIVGEPTRMEVVRAHKGRHSWRCNIRGRAEHSSMSGLGVNAAQTACFLAAEVAAQAEALRSATRDEGFYVPFSTMAVCRVHSGHASNVIPEEAEFDFDLRFLPGVDPDAVLAPIHQRARELEGTMRQRVSESQVLLMRRTSVPALVPRADTDMLVEALFRAGAQAGGHVAYTTEGGLYQQAGIPALVCGPGDIAQAHTADEYILRSQLGMCESVLERLLAGGP</sequence>
<dbReference type="SUPFAM" id="SSF55031">
    <property type="entry name" value="Bacterial exopeptidase dimerisation domain"/>
    <property type="match status" value="1"/>
</dbReference>
<dbReference type="STRING" id="762376.AXYL_05506"/>
<evidence type="ECO:0000256" key="7">
    <source>
        <dbReference type="ARBA" id="ARBA00022801"/>
    </source>
</evidence>
<evidence type="ECO:0000259" key="10">
    <source>
        <dbReference type="Pfam" id="PF07687"/>
    </source>
</evidence>
<name>E3HXF3_ACHXA</name>
<dbReference type="PROSITE" id="PS00758">
    <property type="entry name" value="ARGE_DAPE_CPG2_1"/>
    <property type="match status" value="1"/>
</dbReference>
<keyword evidence="7 11" id="KW-0378">Hydrolase</keyword>
<dbReference type="GO" id="GO:0008777">
    <property type="term" value="F:acetylornithine deacetylase activity"/>
    <property type="evidence" value="ECO:0007669"/>
    <property type="project" value="UniProtKB-EC"/>
</dbReference>
<dbReference type="InterPro" id="IPR001261">
    <property type="entry name" value="ArgE/DapE_CS"/>
</dbReference>
<keyword evidence="5" id="KW-0028">Amino-acid biosynthesis</keyword>
<dbReference type="GO" id="GO:0046872">
    <property type="term" value="F:metal ion binding"/>
    <property type="evidence" value="ECO:0007669"/>
    <property type="project" value="UniProtKB-KW"/>
</dbReference>
<dbReference type="PANTHER" id="PTHR43808:SF31">
    <property type="entry name" value="N-ACETYL-L-CITRULLINE DEACETYLASE"/>
    <property type="match status" value="1"/>
</dbReference>
<dbReference type="InterPro" id="IPR036264">
    <property type="entry name" value="Bact_exopeptidase_dim_dom"/>
</dbReference>
<proteinExistence type="inferred from homology"/>
<protein>
    <submittedName>
        <fullName evidence="11">Acetylornithine deacetylase 4</fullName>
        <ecNumber evidence="11">3.5.1.16</ecNumber>
    </submittedName>
</protein>
<comment type="similarity">
    <text evidence="2">Belongs to the peptidase M20A family. ArgE subfamily.</text>
</comment>
<evidence type="ECO:0000313" key="12">
    <source>
        <dbReference type="Proteomes" id="UP000006876"/>
    </source>
</evidence>
<gene>
    <name evidence="11" type="primary">argE4</name>
    <name evidence="11" type="ordered locus">AXYL_05506</name>
</gene>
<dbReference type="HOGENOM" id="CLU_021802_2_4_4"/>
<dbReference type="Pfam" id="PF01546">
    <property type="entry name" value="Peptidase_M20"/>
    <property type="match status" value="1"/>
</dbReference>
<dbReference type="InterPro" id="IPR050072">
    <property type="entry name" value="Peptidase_M20A"/>
</dbReference>
<dbReference type="PATRIC" id="fig|762376.5.peg.5511"/>
<evidence type="ECO:0000256" key="9">
    <source>
        <dbReference type="ARBA" id="ARBA00023285"/>
    </source>
</evidence>
<dbReference type="Gene3D" id="3.40.630.10">
    <property type="entry name" value="Zn peptidases"/>
    <property type="match status" value="1"/>
</dbReference>
<dbReference type="PROSITE" id="PS00759">
    <property type="entry name" value="ARGE_DAPE_CPG2_2"/>
    <property type="match status" value="1"/>
</dbReference>
<comment type="cofactor">
    <cofactor evidence="1">
        <name>Zn(2+)</name>
        <dbReference type="ChEBI" id="CHEBI:29105"/>
    </cofactor>
</comment>
<dbReference type="AlphaFoldDB" id="E3HXF3"/>
<evidence type="ECO:0000256" key="4">
    <source>
        <dbReference type="ARBA" id="ARBA00022571"/>
    </source>
</evidence>
<evidence type="ECO:0000256" key="6">
    <source>
        <dbReference type="ARBA" id="ARBA00022723"/>
    </source>
</evidence>
<dbReference type="KEGG" id="axy:AXYL_05506"/>
<dbReference type="NCBIfam" id="NF005710">
    <property type="entry name" value="PRK07522.1"/>
    <property type="match status" value="1"/>
</dbReference>
<keyword evidence="4" id="KW-0055">Arginine biosynthesis</keyword>
<evidence type="ECO:0000256" key="1">
    <source>
        <dbReference type="ARBA" id="ARBA00001947"/>
    </source>
</evidence>
<evidence type="ECO:0000256" key="3">
    <source>
        <dbReference type="ARBA" id="ARBA00022490"/>
    </source>
</evidence>
<dbReference type="Pfam" id="PF07687">
    <property type="entry name" value="M20_dimer"/>
    <property type="match status" value="1"/>
</dbReference>
<dbReference type="RefSeq" id="WP_013396109.1">
    <property type="nucleotide sequence ID" value="NC_014640.1"/>
</dbReference>
<dbReference type="InterPro" id="IPR010169">
    <property type="entry name" value="AcOrn-deacetyl"/>
</dbReference>
<dbReference type="Proteomes" id="UP000006876">
    <property type="component" value="Chromosome"/>
</dbReference>
<keyword evidence="3" id="KW-0963">Cytoplasm</keyword>
<dbReference type="InterPro" id="IPR002933">
    <property type="entry name" value="Peptidase_M20"/>
</dbReference>
<accession>E3HXF3</accession>
<dbReference type="PANTHER" id="PTHR43808">
    <property type="entry name" value="ACETYLORNITHINE DEACETYLASE"/>
    <property type="match status" value="1"/>
</dbReference>
<dbReference type="SUPFAM" id="SSF53187">
    <property type="entry name" value="Zn-dependent exopeptidases"/>
    <property type="match status" value="1"/>
</dbReference>
<dbReference type="InterPro" id="IPR011650">
    <property type="entry name" value="Peptidase_M20_dimer"/>
</dbReference>
<feature type="domain" description="Peptidase M20 dimerisation" evidence="10">
    <location>
        <begin position="179"/>
        <end position="286"/>
    </location>
</feature>
<evidence type="ECO:0000256" key="8">
    <source>
        <dbReference type="ARBA" id="ARBA00022833"/>
    </source>
</evidence>
<keyword evidence="9" id="KW-0170">Cobalt</keyword>
<evidence type="ECO:0000313" key="11">
    <source>
        <dbReference type="EMBL" id="ADP18806.1"/>
    </source>
</evidence>
<dbReference type="Gene3D" id="3.30.70.360">
    <property type="match status" value="1"/>
</dbReference>
<dbReference type="NCBIfam" id="TIGR01892">
    <property type="entry name" value="AcOrn-deacetyl"/>
    <property type="match status" value="1"/>
</dbReference>
<organism evidence="11 12">
    <name type="scientific">Achromobacter xylosoxidans (strain A8)</name>
    <dbReference type="NCBI Taxonomy" id="762376"/>
    <lineage>
        <taxon>Bacteria</taxon>
        <taxon>Pseudomonadati</taxon>
        <taxon>Pseudomonadota</taxon>
        <taxon>Betaproteobacteria</taxon>
        <taxon>Burkholderiales</taxon>
        <taxon>Alcaligenaceae</taxon>
        <taxon>Achromobacter</taxon>
    </lineage>
</organism>
<evidence type="ECO:0000256" key="5">
    <source>
        <dbReference type="ARBA" id="ARBA00022605"/>
    </source>
</evidence>
<keyword evidence="8" id="KW-0862">Zinc</keyword>
<keyword evidence="6" id="KW-0479">Metal-binding</keyword>
<evidence type="ECO:0000256" key="2">
    <source>
        <dbReference type="ARBA" id="ARBA00005691"/>
    </source>
</evidence>
<dbReference type="CDD" id="cd03894">
    <property type="entry name" value="M20_ArgE"/>
    <property type="match status" value="1"/>
</dbReference>
<dbReference type="eggNOG" id="COG0624">
    <property type="taxonomic scope" value="Bacteria"/>
</dbReference>
<dbReference type="EC" id="3.5.1.16" evidence="11"/>
<dbReference type="GO" id="GO:0006526">
    <property type="term" value="P:L-arginine biosynthetic process"/>
    <property type="evidence" value="ECO:0007669"/>
    <property type="project" value="UniProtKB-KW"/>
</dbReference>